<reference evidence="3 4" key="1">
    <citation type="journal article" date="2024" name="G3 (Bethesda)">
        <title>Genome assembly of Hibiscus sabdariffa L. provides insights into metabolisms of medicinal natural products.</title>
        <authorList>
            <person name="Kim T."/>
        </authorList>
    </citation>
    <scope>NUCLEOTIDE SEQUENCE [LARGE SCALE GENOMIC DNA]</scope>
    <source>
        <strain evidence="3">TK-2024</strain>
        <tissue evidence="3">Old leaves</tissue>
    </source>
</reference>
<protein>
    <recommendedName>
        <fullName evidence="5">Pentatricopeptide repeat-containing protein</fullName>
    </recommendedName>
</protein>
<gene>
    <name evidence="3" type="ORF">V6N11_015422</name>
</gene>
<accession>A0ABR2TS08</accession>
<evidence type="ECO:0000256" key="2">
    <source>
        <dbReference type="SAM" id="Phobius"/>
    </source>
</evidence>
<dbReference type="EMBL" id="JBBPBN010000004">
    <property type="protein sequence ID" value="KAK9040248.1"/>
    <property type="molecule type" value="Genomic_DNA"/>
</dbReference>
<evidence type="ECO:0000313" key="4">
    <source>
        <dbReference type="Proteomes" id="UP001396334"/>
    </source>
</evidence>
<dbReference type="Gene3D" id="1.25.40.10">
    <property type="entry name" value="Tetratricopeptide repeat domain"/>
    <property type="match status" value="1"/>
</dbReference>
<dbReference type="InterPro" id="IPR002885">
    <property type="entry name" value="PPR_rpt"/>
</dbReference>
<dbReference type="PANTHER" id="PTHR47926">
    <property type="entry name" value="PENTATRICOPEPTIDE REPEAT-CONTAINING PROTEIN"/>
    <property type="match status" value="1"/>
</dbReference>
<evidence type="ECO:0008006" key="5">
    <source>
        <dbReference type="Google" id="ProtNLM"/>
    </source>
</evidence>
<keyword evidence="2" id="KW-0812">Transmembrane</keyword>
<dbReference type="InterPro" id="IPR011990">
    <property type="entry name" value="TPR-like_helical_dom_sf"/>
</dbReference>
<dbReference type="Pfam" id="PF01535">
    <property type="entry name" value="PPR"/>
    <property type="match status" value="1"/>
</dbReference>
<name>A0ABR2TS08_9ROSI</name>
<proteinExistence type="predicted"/>
<dbReference type="Proteomes" id="UP001396334">
    <property type="component" value="Unassembled WGS sequence"/>
</dbReference>
<keyword evidence="2" id="KW-0472">Membrane</keyword>
<organism evidence="3 4">
    <name type="scientific">Hibiscus sabdariffa</name>
    <name type="common">roselle</name>
    <dbReference type="NCBI Taxonomy" id="183260"/>
    <lineage>
        <taxon>Eukaryota</taxon>
        <taxon>Viridiplantae</taxon>
        <taxon>Streptophyta</taxon>
        <taxon>Embryophyta</taxon>
        <taxon>Tracheophyta</taxon>
        <taxon>Spermatophyta</taxon>
        <taxon>Magnoliopsida</taxon>
        <taxon>eudicotyledons</taxon>
        <taxon>Gunneridae</taxon>
        <taxon>Pentapetalae</taxon>
        <taxon>rosids</taxon>
        <taxon>malvids</taxon>
        <taxon>Malvales</taxon>
        <taxon>Malvaceae</taxon>
        <taxon>Malvoideae</taxon>
        <taxon>Hibiscus</taxon>
    </lineage>
</organism>
<dbReference type="InterPro" id="IPR046960">
    <property type="entry name" value="PPR_At4g14850-like_plant"/>
</dbReference>
<evidence type="ECO:0000313" key="3">
    <source>
        <dbReference type="EMBL" id="KAK9040248.1"/>
    </source>
</evidence>
<feature type="transmembrane region" description="Helical" evidence="2">
    <location>
        <begin position="62"/>
        <end position="83"/>
    </location>
</feature>
<keyword evidence="4" id="KW-1185">Reference proteome</keyword>
<sequence length="154" mass="17272">MYTKCGSIGDARLVFDEITVKDVVAWTALVTGYVENGESEKGLESLRGVGVLGIHMLHLLKLLIKIIISWASIIFVNAGFGFMKVCIDMFWEMQVDGLQADGILISSRCFGFWRMAFHGLIIRRNPLLDQLVHNGLYPCIESLDSYPQQRSSSE</sequence>
<keyword evidence="1" id="KW-0677">Repeat</keyword>
<comment type="caution">
    <text evidence="3">The sequence shown here is derived from an EMBL/GenBank/DDBJ whole genome shotgun (WGS) entry which is preliminary data.</text>
</comment>
<keyword evidence="2" id="KW-1133">Transmembrane helix</keyword>
<evidence type="ECO:0000256" key="1">
    <source>
        <dbReference type="ARBA" id="ARBA00022737"/>
    </source>
</evidence>